<dbReference type="Proteomes" id="UP000189705">
    <property type="component" value="Unplaced"/>
</dbReference>
<dbReference type="PANTHER" id="PTHR15881">
    <property type="entry name" value="MARGINAL ZONE B- AND B1-CELL-SPECIFIC PROTEIN"/>
    <property type="match status" value="1"/>
</dbReference>
<dbReference type="OrthoDB" id="448621at2759"/>
<protein>
    <submittedName>
        <fullName evidence="4">Marginal zone B- and B1-cell-specific protein</fullName>
    </submittedName>
</protein>
<keyword evidence="3" id="KW-1185">Reference proteome</keyword>
<dbReference type="InParanoid" id="A0A1U7R959"/>
<dbReference type="STRING" id="38654.A0A1U7R959"/>
<dbReference type="AlphaFoldDB" id="A0A1U7R959"/>
<evidence type="ECO:0000256" key="2">
    <source>
        <dbReference type="SAM" id="SignalP"/>
    </source>
</evidence>
<dbReference type="eggNOG" id="ENOG502S4B7">
    <property type="taxonomic scope" value="Eukaryota"/>
</dbReference>
<dbReference type="GO" id="GO:0030888">
    <property type="term" value="P:regulation of B cell proliferation"/>
    <property type="evidence" value="ECO:0007669"/>
    <property type="project" value="TreeGrafter"/>
</dbReference>
<keyword evidence="2" id="KW-0732">Signal</keyword>
<dbReference type="CTD" id="51237"/>
<proteinExistence type="predicted"/>
<gene>
    <name evidence="4" type="primary">MZB1</name>
</gene>
<reference evidence="4" key="1">
    <citation type="submission" date="2025-08" db="UniProtKB">
        <authorList>
            <consortium name="RefSeq"/>
        </authorList>
    </citation>
    <scope>IDENTIFICATION</scope>
</reference>
<dbReference type="InterPro" id="IPR052682">
    <property type="entry name" value="MZB1"/>
</dbReference>
<dbReference type="PANTHER" id="PTHR15881:SF2">
    <property type="entry name" value="MARGINAL ZONE B- AND B1-CELL-SPECIFIC PROTEIN"/>
    <property type="match status" value="1"/>
</dbReference>
<dbReference type="GeneID" id="102368746"/>
<dbReference type="GO" id="GO:0005576">
    <property type="term" value="C:extracellular region"/>
    <property type="evidence" value="ECO:0007669"/>
    <property type="project" value="TreeGrafter"/>
</dbReference>
<feature type="signal peptide" evidence="2">
    <location>
        <begin position="1"/>
        <end position="19"/>
    </location>
</feature>
<accession>A0A1U7R959</accession>
<dbReference type="GO" id="GO:0034663">
    <property type="term" value="C:endoplasmic reticulum chaperone complex"/>
    <property type="evidence" value="ECO:0007669"/>
    <property type="project" value="TreeGrafter"/>
</dbReference>
<name>A0A1U7R959_ALLSI</name>
<evidence type="ECO:0000256" key="1">
    <source>
        <dbReference type="SAM" id="MobiDB-lite"/>
    </source>
</evidence>
<dbReference type="KEGG" id="asn:102368746"/>
<sequence>MKLLVTVFLVLSFCELRQAEDGKSSSSSSPLQDSPPVSEGAFSASSPQLSAEETYSAHMPEHLLCDACRAISFQMQQYLEKAESKWSLAKKPGALLSESEYVDALENSCSQSWENYGVKEVNGVKRFAGPGLKSQESMSVMMTGGPWPARLYMMCHSYLGESGEEQIYEEHRRRPGGLEEFLCYGAKKACTRFTHTKDRIKVKSLQSEL</sequence>
<evidence type="ECO:0000313" key="3">
    <source>
        <dbReference type="Proteomes" id="UP000189705"/>
    </source>
</evidence>
<organism evidence="3 4">
    <name type="scientific">Alligator sinensis</name>
    <name type="common">Chinese alligator</name>
    <dbReference type="NCBI Taxonomy" id="38654"/>
    <lineage>
        <taxon>Eukaryota</taxon>
        <taxon>Metazoa</taxon>
        <taxon>Chordata</taxon>
        <taxon>Craniata</taxon>
        <taxon>Vertebrata</taxon>
        <taxon>Euteleostomi</taxon>
        <taxon>Archelosauria</taxon>
        <taxon>Archosauria</taxon>
        <taxon>Crocodylia</taxon>
        <taxon>Alligatoridae</taxon>
        <taxon>Alligatorinae</taxon>
        <taxon>Alligator</taxon>
    </lineage>
</organism>
<feature type="chain" id="PRO_5010535111" evidence="2">
    <location>
        <begin position="20"/>
        <end position="209"/>
    </location>
</feature>
<feature type="region of interest" description="Disordered" evidence="1">
    <location>
        <begin position="21"/>
        <end position="43"/>
    </location>
</feature>
<dbReference type="RefSeq" id="XP_006015782.1">
    <property type="nucleotide sequence ID" value="XM_006015720.2"/>
</dbReference>
<evidence type="ECO:0000313" key="4">
    <source>
        <dbReference type="RefSeq" id="XP_006015782.1"/>
    </source>
</evidence>
<feature type="compositionally biased region" description="Low complexity" evidence="1">
    <location>
        <begin position="24"/>
        <end position="38"/>
    </location>
</feature>